<dbReference type="InterPro" id="IPR006427">
    <property type="entry name" value="Portal_HK97"/>
</dbReference>
<name>R7Z8G8_LYSSH</name>
<reference evidence="1 2" key="1">
    <citation type="submission" date="2013-04" db="EMBL/GenBank/DDBJ databases">
        <title>Draft genome of the heavy metal tolerant bacterium Lysinibacillus sphaericus strain OT4b.31.</title>
        <authorList>
            <person name="Pena-Montenegro T.D."/>
            <person name="Dussan J."/>
        </authorList>
    </citation>
    <scope>NUCLEOTIDE SEQUENCE [LARGE SCALE GENOMIC DNA]</scope>
    <source>
        <strain evidence="1 2">OT4b.31</strain>
    </source>
</reference>
<dbReference type="PATRIC" id="fig|1285586.5.peg.4444"/>
<dbReference type="Pfam" id="PF04860">
    <property type="entry name" value="Phage_portal"/>
    <property type="match status" value="1"/>
</dbReference>
<sequence>MGFLDLFKTKEVVEERSQTLEEVLLEAGLLTNNISKTQALSIPSFSANIELIASTIASISVQLYTEADGKVTEVNDYRNVLLNDETGDTLNSYEFKKALVIDYLIDGEGFAYINRDRNKIKSLHYVDSDRVSVFKNTDAIYKSIDILVDGKTYRDFEFIKILRNTKDGATGIGLLKQNNKLLSVAYNSLMFEESLLKKGGNKKGFLQSQNKLSEESMTALKEGWNRLYQNDKENVMILNEGLTFQESSATSVELQLNENKVTNATEISKMCNVPNNILNGTASKDEYKLFIKMTILPILKAFETVFNKDLLLPSEKSESFYFAFDTAELLKGDTEDRYKAYSEAIKGGWMSKNEVRYREDLAPIEGLDVVTMSLGDVIFDINTGKYFTPNMDSTNNMKDSKGGENVEN</sequence>
<dbReference type="OrthoDB" id="9765386at2"/>
<dbReference type="eggNOG" id="COG4695">
    <property type="taxonomic scope" value="Bacteria"/>
</dbReference>
<dbReference type="InterPro" id="IPR006944">
    <property type="entry name" value="Phage/GTA_portal"/>
</dbReference>
<dbReference type="AlphaFoldDB" id="R7Z8G8"/>
<evidence type="ECO:0000313" key="1">
    <source>
        <dbReference type="EMBL" id="EON70465.1"/>
    </source>
</evidence>
<comment type="caution">
    <text evidence="1">The sequence shown here is derived from an EMBL/GenBank/DDBJ whole genome shotgun (WGS) entry which is preliminary data.</text>
</comment>
<dbReference type="HOGENOM" id="CLU_033789_5_0_9"/>
<dbReference type="RefSeq" id="WP_010861161.1">
    <property type="nucleotide sequence ID" value="NZ_KB933409.1"/>
</dbReference>
<dbReference type="Proteomes" id="UP000013911">
    <property type="component" value="Unassembled WGS sequence"/>
</dbReference>
<organism evidence="1 2">
    <name type="scientific">Lysinibacillus sphaericus OT4b.31</name>
    <dbReference type="NCBI Taxonomy" id="1285586"/>
    <lineage>
        <taxon>Bacteria</taxon>
        <taxon>Bacillati</taxon>
        <taxon>Bacillota</taxon>
        <taxon>Bacilli</taxon>
        <taxon>Bacillales</taxon>
        <taxon>Bacillaceae</taxon>
        <taxon>Lysinibacillus</taxon>
    </lineage>
</organism>
<dbReference type="EMBL" id="AQPX01000034">
    <property type="protein sequence ID" value="EON70465.1"/>
    <property type="molecule type" value="Genomic_DNA"/>
</dbReference>
<accession>R7Z8G8</accession>
<gene>
    <name evidence="1" type="ORF">H131_21312</name>
</gene>
<proteinExistence type="predicted"/>
<protein>
    <submittedName>
        <fullName evidence="1">Phage portal protein</fullName>
    </submittedName>
</protein>
<dbReference type="NCBIfam" id="TIGR01537">
    <property type="entry name" value="portal_HK97"/>
    <property type="match status" value="1"/>
</dbReference>
<evidence type="ECO:0000313" key="2">
    <source>
        <dbReference type="Proteomes" id="UP000013911"/>
    </source>
</evidence>